<dbReference type="Gene3D" id="3.40.50.12500">
    <property type="match status" value="1"/>
</dbReference>
<dbReference type="Pfam" id="PF01177">
    <property type="entry name" value="Asp_Glu_race"/>
    <property type="match status" value="1"/>
</dbReference>
<evidence type="ECO:0000256" key="1">
    <source>
        <dbReference type="ARBA" id="ARBA00038414"/>
    </source>
</evidence>
<gene>
    <name evidence="2" type="ORF">GCM10009416_25480</name>
</gene>
<accession>A0ABN1F9Y8</accession>
<evidence type="ECO:0000313" key="3">
    <source>
        <dbReference type="Proteomes" id="UP001501588"/>
    </source>
</evidence>
<keyword evidence="3" id="KW-1185">Reference proteome</keyword>
<proteinExistence type="inferred from homology"/>
<dbReference type="EMBL" id="BAAAFZ010000034">
    <property type="protein sequence ID" value="GAA0586056.1"/>
    <property type="molecule type" value="Genomic_DNA"/>
</dbReference>
<comment type="similarity">
    <text evidence="1">Belongs to the HyuE racemase family.</text>
</comment>
<reference evidence="2 3" key="1">
    <citation type="journal article" date="2019" name="Int. J. Syst. Evol. Microbiol.">
        <title>The Global Catalogue of Microorganisms (GCM) 10K type strain sequencing project: providing services to taxonomists for standard genome sequencing and annotation.</title>
        <authorList>
            <consortium name="The Broad Institute Genomics Platform"/>
            <consortium name="The Broad Institute Genome Sequencing Center for Infectious Disease"/>
            <person name="Wu L."/>
            <person name="Ma J."/>
        </authorList>
    </citation>
    <scope>NUCLEOTIDE SEQUENCE [LARGE SCALE GENOMIC DNA]</scope>
    <source>
        <strain evidence="2 3">JCM 9933</strain>
    </source>
</reference>
<protein>
    <submittedName>
        <fullName evidence="2">Aspartate/glutamate racemase family protein</fullName>
    </submittedName>
</protein>
<dbReference type="PANTHER" id="PTHR28047">
    <property type="entry name" value="PROTEIN DCG1"/>
    <property type="match status" value="1"/>
</dbReference>
<evidence type="ECO:0000313" key="2">
    <source>
        <dbReference type="EMBL" id="GAA0586056.1"/>
    </source>
</evidence>
<dbReference type="Proteomes" id="UP001501588">
    <property type="component" value="Unassembled WGS sequence"/>
</dbReference>
<dbReference type="InterPro" id="IPR053714">
    <property type="entry name" value="Iso_Racemase_Enz_sf"/>
</dbReference>
<dbReference type="InterPro" id="IPR052186">
    <property type="entry name" value="Hydantoin_racemase-like"/>
</dbReference>
<organism evidence="2 3">
    <name type="scientific">Craurococcus roseus</name>
    <dbReference type="NCBI Taxonomy" id="77585"/>
    <lineage>
        <taxon>Bacteria</taxon>
        <taxon>Pseudomonadati</taxon>
        <taxon>Pseudomonadota</taxon>
        <taxon>Alphaproteobacteria</taxon>
        <taxon>Acetobacterales</taxon>
        <taxon>Acetobacteraceae</taxon>
        <taxon>Craurococcus</taxon>
    </lineage>
</organism>
<dbReference type="InterPro" id="IPR015942">
    <property type="entry name" value="Asp/Glu/hydantoin_racemase"/>
</dbReference>
<dbReference type="RefSeq" id="WP_343895685.1">
    <property type="nucleotide sequence ID" value="NZ_BAAAFZ010000034.1"/>
</dbReference>
<name>A0ABN1F9Y8_9PROT</name>
<sequence length="230" mass="23537">MIFATMQRPARVLVINPNNSTSCTDGIAAALRPLASGAARFDVVRLPEGPPAVASWADWFAVAEPLRRLVAREEAAAYVIACVSDPGLDAVREATRRPVLGMLRCAIAAALARGAERFGIIGFADASLPRQRRVLQAMGVEARLSGWEPLNLPMETLTDPVAPRGRIAAAARALAAGGAEAVVLGCAGLAGHTAAAENGAGVPVVEPCRAAGAMALLAALDDSSRGADAA</sequence>
<comment type="caution">
    <text evidence="2">The sequence shown here is derived from an EMBL/GenBank/DDBJ whole genome shotgun (WGS) entry which is preliminary data.</text>
</comment>
<dbReference type="PANTHER" id="PTHR28047:SF5">
    <property type="entry name" value="PROTEIN DCG1"/>
    <property type="match status" value="1"/>
</dbReference>